<dbReference type="SUPFAM" id="SSF53613">
    <property type="entry name" value="Ribokinase-like"/>
    <property type="match status" value="1"/>
</dbReference>
<dbReference type="PANTHER" id="PTHR12592">
    <property type="entry name" value="ATP-DEPENDENT (S)-NAD(P)H-HYDRATE DEHYDRATASE FAMILY MEMBER"/>
    <property type="match status" value="1"/>
</dbReference>
<dbReference type="InterPro" id="IPR017953">
    <property type="entry name" value="Carbohydrate_kinase_pred_CS"/>
</dbReference>
<reference evidence="8 9" key="1">
    <citation type="submission" date="2017-09" db="EMBL/GenBank/DDBJ databases">
        <title>Depth-based differentiation of microbial function through sediment-hosted aquifers and enrichment of novel symbionts in the deep terrestrial subsurface.</title>
        <authorList>
            <person name="Probst A.J."/>
            <person name="Ladd B."/>
            <person name="Jarett J.K."/>
            <person name="Geller-Mcgrath D.E."/>
            <person name="Sieber C.M."/>
            <person name="Emerson J.B."/>
            <person name="Anantharaman K."/>
            <person name="Thomas B.C."/>
            <person name="Malmstrom R."/>
            <person name="Stieglmeier M."/>
            <person name="Klingl A."/>
            <person name="Woyke T."/>
            <person name="Ryan C.M."/>
            <person name="Banfield J.F."/>
        </authorList>
    </citation>
    <scope>NUCLEOTIDE SEQUENCE [LARGE SCALE GENOMIC DNA]</scope>
    <source>
        <strain evidence="8">CG23_combo_of_CG06-09_8_20_14_all_34_8</strain>
    </source>
</reference>
<dbReference type="PANTHER" id="PTHR12592:SF0">
    <property type="entry name" value="ATP-DEPENDENT (S)-NAD(P)H-HYDRATE DEHYDRATASE"/>
    <property type="match status" value="1"/>
</dbReference>
<feature type="binding site" evidence="6">
    <location>
        <position position="99"/>
    </location>
    <ligand>
        <name>(6S)-NADPHX</name>
        <dbReference type="ChEBI" id="CHEBI:64076"/>
    </ligand>
</feature>
<dbReference type="GO" id="GO:0052855">
    <property type="term" value="F:ADP-dependent NAD(P)H-hydrate dehydratase activity"/>
    <property type="evidence" value="ECO:0007669"/>
    <property type="project" value="UniProtKB-UniRule"/>
</dbReference>
<dbReference type="EC" id="4.2.1.136" evidence="6"/>
<comment type="catalytic activity">
    <reaction evidence="6">
        <text>(6S)-NADPHX + ADP = AMP + phosphate + NADPH + H(+)</text>
        <dbReference type="Rhea" id="RHEA:32235"/>
        <dbReference type="ChEBI" id="CHEBI:15378"/>
        <dbReference type="ChEBI" id="CHEBI:43474"/>
        <dbReference type="ChEBI" id="CHEBI:57783"/>
        <dbReference type="ChEBI" id="CHEBI:64076"/>
        <dbReference type="ChEBI" id="CHEBI:456215"/>
        <dbReference type="ChEBI" id="CHEBI:456216"/>
        <dbReference type="EC" id="4.2.1.136"/>
    </reaction>
</comment>
<dbReference type="Gene3D" id="3.40.1190.20">
    <property type="match status" value="1"/>
</dbReference>
<comment type="similarity">
    <text evidence="6">Belongs to the NnrD/CARKD family.</text>
</comment>
<dbReference type="EMBL" id="PCSR01000056">
    <property type="protein sequence ID" value="PIP53165.1"/>
    <property type="molecule type" value="Genomic_DNA"/>
</dbReference>
<comment type="function">
    <text evidence="6">Catalyzes the dehydration of the S-form of NAD(P)HX at the expense of ADP, which is converted to AMP. Together with NAD(P)HX epimerase, which catalyzes the epimerization of the S- and R-forms, the enzyme allows the repair of both epimers of NAD(P)HX, a damaged form of NAD(P)H that is a result of enzymatic or heat-dependent hydration.</text>
</comment>
<comment type="cofactor">
    <cofactor evidence="6">
        <name>Mg(2+)</name>
        <dbReference type="ChEBI" id="CHEBI:18420"/>
    </cofactor>
</comment>
<dbReference type="NCBIfam" id="TIGR00196">
    <property type="entry name" value="yjeF_cterm"/>
    <property type="match status" value="1"/>
</dbReference>
<keyword evidence="2 6" id="KW-0067">ATP-binding</keyword>
<evidence type="ECO:0000259" key="7">
    <source>
        <dbReference type="PROSITE" id="PS51383"/>
    </source>
</evidence>
<comment type="caution">
    <text evidence="6">Lacks conserved residue(s) required for the propagation of feature annotation.</text>
</comment>
<keyword evidence="1 6" id="KW-0547">Nucleotide-binding</keyword>
<sequence>MKYINQTILNQLNLPAKESHKGENGRLTIIGGSKLFHGSPLLGLQVASQIVDMLYFVSIEGNLELVKNLKSNLYSFIAVPFGKETDYIKQSDAILIGPGMVRGDKNYTGTGESGIQTQEKVLSLLKQYPNKKWVLDAGALQTITAKQVYNLDVRNIIVTPHRKEFVSYFNAENVNQEVWDSIEKTAQLVWKKAQEFGCTIILKGKIDIISNGQQTLFNQTGNEGMTKGGTGDVLAGLVSALTCTNDLLTSASIAAFINGLAGDELYKAVGPFFNADQLAQKVPELLWEQINKAKA</sequence>
<dbReference type="PROSITE" id="PS51383">
    <property type="entry name" value="YJEF_C_3"/>
    <property type="match status" value="1"/>
</dbReference>
<dbReference type="InterPro" id="IPR029056">
    <property type="entry name" value="Ribokinase-like"/>
</dbReference>
<feature type="binding site" evidence="6">
    <location>
        <position position="232"/>
    </location>
    <ligand>
        <name>(6S)-NADPHX</name>
        <dbReference type="ChEBI" id="CHEBI:64076"/>
    </ligand>
</feature>
<dbReference type="GO" id="GO:0046496">
    <property type="term" value="P:nicotinamide nucleotide metabolic process"/>
    <property type="evidence" value="ECO:0007669"/>
    <property type="project" value="UniProtKB-UniRule"/>
</dbReference>
<evidence type="ECO:0000256" key="2">
    <source>
        <dbReference type="ARBA" id="ARBA00022840"/>
    </source>
</evidence>
<comment type="caution">
    <text evidence="8">The sequence shown here is derived from an EMBL/GenBank/DDBJ whole genome shotgun (WGS) entry which is preliminary data.</text>
</comment>
<dbReference type="AlphaFoldDB" id="A0A2H0B682"/>
<organism evidence="8 9">
    <name type="scientific">Candidatus Beckwithbacteria bacterium CG23_combo_of_CG06-09_8_20_14_all_34_8</name>
    <dbReference type="NCBI Taxonomy" id="1974497"/>
    <lineage>
        <taxon>Bacteria</taxon>
        <taxon>Candidatus Beckwithiibacteriota</taxon>
    </lineage>
</organism>
<evidence type="ECO:0000313" key="9">
    <source>
        <dbReference type="Proteomes" id="UP000229459"/>
    </source>
</evidence>
<proteinExistence type="inferred from homology"/>
<dbReference type="PROSITE" id="PS01050">
    <property type="entry name" value="YJEF_C_2"/>
    <property type="match status" value="1"/>
</dbReference>
<keyword evidence="4 6" id="KW-0520">NAD</keyword>
<comment type="catalytic activity">
    <reaction evidence="6">
        <text>(6S)-NADHX + ADP = AMP + phosphate + NADH + H(+)</text>
        <dbReference type="Rhea" id="RHEA:32223"/>
        <dbReference type="ChEBI" id="CHEBI:15378"/>
        <dbReference type="ChEBI" id="CHEBI:43474"/>
        <dbReference type="ChEBI" id="CHEBI:57945"/>
        <dbReference type="ChEBI" id="CHEBI:64074"/>
        <dbReference type="ChEBI" id="CHEBI:456215"/>
        <dbReference type="ChEBI" id="CHEBI:456216"/>
        <dbReference type="EC" id="4.2.1.136"/>
    </reaction>
</comment>
<dbReference type="HAMAP" id="MF_01965">
    <property type="entry name" value="NADHX_dehydratase"/>
    <property type="match status" value="1"/>
</dbReference>
<accession>A0A2H0B682</accession>
<dbReference type="GO" id="GO:0005524">
    <property type="term" value="F:ATP binding"/>
    <property type="evidence" value="ECO:0007669"/>
    <property type="project" value="UniProtKB-KW"/>
</dbReference>
<dbReference type="Proteomes" id="UP000229459">
    <property type="component" value="Unassembled WGS sequence"/>
</dbReference>
<evidence type="ECO:0000256" key="4">
    <source>
        <dbReference type="ARBA" id="ARBA00023027"/>
    </source>
</evidence>
<keyword evidence="5 6" id="KW-0456">Lyase</keyword>
<evidence type="ECO:0000313" key="8">
    <source>
        <dbReference type="EMBL" id="PIP53165.1"/>
    </source>
</evidence>
<feature type="domain" description="YjeF C-terminal" evidence="7">
    <location>
        <begin position="4"/>
        <end position="289"/>
    </location>
</feature>
<gene>
    <name evidence="6" type="primary">nnrD</name>
    <name evidence="8" type="ORF">COX08_02475</name>
</gene>
<keyword evidence="3 6" id="KW-0521">NADP</keyword>
<feature type="binding site" evidence="6">
    <location>
        <position position="161"/>
    </location>
    <ligand>
        <name>(6S)-NADPHX</name>
        <dbReference type="ChEBI" id="CHEBI:64076"/>
    </ligand>
</feature>
<evidence type="ECO:0000256" key="1">
    <source>
        <dbReference type="ARBA" id="ARBA00022741"/>
    </source>
</evidence>
<comment type="subunit">
    <text evidence="6">Homotetramer.</text>
</comment>
<dbReference type="GO" id="GO:0110051">
    <property type="term" value="P:metabolite repair"/>
    <property type="evidence" value="ECO:0007669"/>
    <property type="project" value="TreeGrafter"/>
</dbReference>
<dbReference type="InterPro" id="IPR000631">
    <property type="entry name" value="CARKD"/>
</dbReference>
<dbReference type="CDD" id="cd01171">
    <property type="entry name" value="YXKO-related"/>
    <property type="match status" value="1"/>
</dbReference>
<protein>
    <recommendedName>
        <fullName evidence="6">ADP-dependent (S)-NAD(P)H-hydrate dehydratase</fullName>
        <ecNumber evidence="6">4.2.1.136</ecNumber>
    </recommendedName>
    <alternativeName>
        <fullName evidence="6">ADP-dependent NAD(P)HX dehydratase</fullName>
    </alternativeName>
</protein>
<name>A0A2H0B682_9BACT</name>
<evidence type="ECO:0000256" key="3">
    <source>
        <dbReference type="ARBA" id="ARBA00022857"/>
    </source>
</evidence>
<feature type="binding site" evidence="6">
    <location>
        <position position="231"/>
    </location>
    <ligand>
        <name>AMP</name>
        <dbReference type="ChEBI" id="CHEBI:456215"/>
    </ligand>
</feature>
<dbReference type="Pfam" id="PF01256">
    <property type="entry name" value="Carb_kinase"/>
    <property type="match status" value="1"/>
</dbReference>
<evidence type="ECO:0000256" key="5">
    <source>
        <dbReference type="ARBA" id="ARBA00023239"/>
    </source>
</evidence>
<evidence type="ECO:0000256" key="6">
    <source>
        <dbReference type="HAMAP-Rule" id="MF_01965"/>
    </source>
</evidence>